<gene>
    <name evidence="2" type="primary">ku</name>
    <name evidence="5" type="ORF">BURMUCGD2_6252</name>
</gene>
<dbReference type="Proteomes" id="UP000004535">
    <property type="component" value="Unassembled WGS sequence"/>
</dbReference>
<dbReference type="SUPFAM" id="SSF100939">
    <property type="entry name" value="SPOC domain-like"/>
    <property type="match status" value="1"/>
</dbReference>
<accession>B9BPW5</accession>
<keyword evidence="2" id="KW-0227">DNA damage</keyword>
<comment type="function">
    <text evidence="2">With LigD forms a non-homologous end joining (NHEJ) DNA repair enzyme, which repairs dsDNA breaks with reduced fidelity. Binds linear dsDNA with 5'- and 3'- overhangs but not closed circular dsDNA nor ssDNA. Recruits and stimulates the ligase activity of LigD.</text>
</comment>
<feature type="compositionally biased region" description="Basic residues" evidence="3">
    <location>
        <begin position="324"/>
        <end position="335"/>
    </location>
</feature>
<dbReference type="GO" id="GO:0006310">
    <property type="term" value="P:DNA recombination"/>
    <property type="evidence" value="ECO:0007669"/>
    <property type="project" value="UniProtKB-KW"/>
</dbReference>
<feature type="region of interest" description="Disordered" evidence="3">
    <location>
        <begin position="298"/>
        <end position="382"/>
    </location>
</feature>
<dbReference type="Gene3D" id="2.40.290.10">
    <property type="match status" value="1"/>
</dbReference>
<dbReference type="InterPro" id="IPR016194">
    <property type="entry name" value="SPOC-like_C_dom_sf"/>
</dbReference>
<dbReference type="PANTHER" id="PTHR41251:SF1">
    <property type="entry name" value="NON-HOMOLOGOUS END JOINING PROTEIN KU"/>
    <property type="match status" value="1"/>
</dbReference>
<dbReference type="SMART" id="SM00559">
    <property type="entry name" value="Ku78"/>
    <property type="match status" value="1"/>
</dbReference>
<comment type="similarity">
    <text evidence="2">Belongs to the prokaryotic Ku family.</text>
</comment>
<evidence type="ECO:0000313" key="5">
    <source>
        <dbReference type="EMBL" id="EEE07150.1"/>
    </source>
</evidence>
<evidence type="ECO:0000259" key="4">
    <source>
        <dbReference type="SMART" id="SM00559"/>
    </source>
</evidence>
<sequence length="382" mass="42538">MPARRGVRPRLYPQAAHAARAPARRARARLPARRKGMAARMIWKGAISFGLVHVPVQLFPATRTVKPSFRLLDKRSMDPVGYRQINKRTGKEVSRDDIVRGYEYEKERYVVLTDEEIRAANPESTQTVDILTFVDQEAVSFLYLDTPYYLVPDRKGEKVYALLRDALKDSGKIGIALVVMRDKQHLGALIPVGPLLALDTLRWQDELRGLDELSTPVEDAKRAGVSARELAMAKKLIDDMSGEWTPEQYHDTFRDDILELVERKVRQGRIEEIEERPADRGHVPSNVVDLTELLKRSLRGGGRGSDRAAANEDEHDEDADARTRSRRQPAAKRGAKTAAKTSAKTATKTAAKRTSAAKAGDKRGDGSAAAKKTAARSKKRAA</sequence>
<reference evidence="5 6" key="1">
    <citation type="journal article" date="2012" name="J. Bacteriol.">
        <title>Draft Genome Sequence Determination for Cystic Fibrosis and Chronic Granulomatous Disease Burkholderia multivorans Isolates.</title>
        <authorList>
            <person name="Varga J.J."/>
            <person name="Losada L."/>
            <person name="Zelazny A.M."/>
            <person name="Brinkac L."/>
            <person name="Harkins D."/>
            <person name="Radune D."/>
            <person name="Hostetler J."/>
            <person name="Sampaio E.P."/>
            <person name="Ronning C.M."/>
            <person name="Nierman W.C."/>
            <person name="Greenberg D.E."/>
            <person name="Holland S.M."/>
            <person name="Goldberg J.B."/>
        </authorList>
    </citation>
    <scope>NUCLEOTIDE SEQUENCE [LARGE SCALE GENOMIC DNA]</scope>
    <source>
        <strain evidence="5 6">CGD2</strain>
    </source>
</reference>
<feature type="compositionally biased region" description="Basic residues" evidence="3">
    <location>
        <begin position="373"/>
        <end position="382"/>
    </location>
</feature>
<organism evidence="5 6">
    <name type="scientific">Burkholderia multivorans CGD2</name>
    <dbReference type="NCBI Taxonomy" id="513052"/>
    <lineage>
        <taxon>Bacteria</taxon>
        <taxon>Pseudomonadati</taxon>
        <taxon>Pseudomonadota</taxon>
        <taxon>Betaproteobacteria</taxon>
        <taxon>Burkholderiales</taxon>
        <taxon>Burkholderiaceae</taxon>
        <taxon>Burkholderia</taxon>
        <taxon>Burkholderia cepacia complex</taxon>
    </lineage>
</organism>
<keyword evidence="1 2" id="KW-0238">DNA-binding</keyword>
<dbReference type="GO" id="GO:0003690">
    <property type="term" value="F:double-stranded DNA binding"/>
    <property type="evidence" value="ECO:0007669"/>
    <property type="project" value="UniProtKB-UniRule"/>
</dbReference>
<name>B9BPW5_9BURK</name>
<dbReference type="InterPro" id="IPR009187">
    <property type="entry name" value="Prok_Ku"/>
</dbReference>
<dbReference type="NCBIfam" id="TIGR02772">
    <property type="entry name" value="Ku_bact"/>
    <property type="match status" value="1"/>
</dbReference>
<proteinExistence type="inferred from homology"/>
<dbReference type="GO" id="GO:0006303">
    <property type="term" value="P:double-strand break repair via nonhomologous end joining"/>
    <property type="evidence" value="ECO:0007669"/>
    <property type="project" value="UniProtKB-UniRule"/>
</dbReference>
<keyword evidence="2" id="KW-0233">DNA recombination</keyword>
<comment type="subunit">
    <text evidence="2">Homodimer. Interacts with LigD.</text>
</comment>
<dbReference type="PANTHER" id="PTHR41251">
    <property type="entry name" value="NON-HOMOLOGOUS END JOINING PROTEIN KU"/>
    <property type="match status" value="1"/>
</dbReference>
<evidence type="ECO:0000256" key="3">
    <source>
        <dbReference type="SAM" id="MobiDB-lite"/>
    </source>
</evidence>
<evidence type="ECO:0000256" key="1">
    <source>
        <dbReference type="ARBA" id="ARBA00023125"/>
    </source>
</evidence>
<comment type="caution">
    <text evidence="5">The sequence shown here is derived from an EMBL/GenBank/DDBJ whole genome shotgun (WGS) entry which is preliminary data.</text>
</comment>
<feature type="region of interest" description="Disordered" evidence="3">
    <location>
        <begin position="1"/>
        <end position="27"/>
    </location>
</feature>
<evidence type="ECO:0000256" key="2">
    <source>
        <dbReference type="HAMAP-Rule" id="MF_01875"/>
    </source>
</evidence>
<feature type="compositionally biased region" description="Low complexity" evidence="3">
    <location>
        <begin position="336"/>
        <end position="358"/>
    </location>
</feature>
<protein>
    <recommendedName>
        <fullName evidence="2">Non-homologous end joining protein Ku</fullName>
    </recommendedName>
</protein>
<feature type="domain" description="Ku" evidence="4">
    <location>
        <begin position="90"/>
        <end position="218"/>
    </location>
</feature>
<dbReference type="CDD" id="cd00789">
    <property type="entry name" value="KU_like"/>
    <property type="match status" value="1"/>
</dbReference>
<dbReference type="EMBL" id="ACFC01000004">
    <property type="protein sequence ID" value="EEE07150.1"/>
    <property type="molecule type" value="Genomic_DNA"/>
</dbReference>
<dbReference type="InterPro" id="IPR006164">
    <property type="entry name" value="DNA_bd_Ku70/Ku80"/>
</dbReference>
<dbReference type="HAMAP" id="MF_01875">
    <property type="entry name" value="Prokaryotic_Ku"/>
    <property type="match status" value="1"/>
</dbReference>
<evidence type="ECO:0000313" key="6">
    <source>
        <dbReference type="Proteomes" id="UP000004535"/>
    </source>
</evidence>
<dbReference type="AlphaFoldDB" id="B9BPW5"/>
<dbReference type="Pfam" id="PF02735">
    <property type="entry name" value="Ku"/>
    <property type="match status" value="1"/>
</dbReference>
<keyword evidence="2" id="KW-0234">DNA repair</keyword>